<evidence type="ECO:0000313" key="2">
    <source>
        <dbReference type="EMBL" id="CAG8741397.1"/>
    </source>
</evidence>
<dbReference type="EMBL" id="CAJVPZ010032254">
    <property type="protein sequence ID" value="CAG8741397.1"/>
    <property type="molecule type" value="Genomic_DNA"/>
</dbReference>
<evidence type="ECO:0000256" key="1">
    <source>
        <dbReference type="SAM" id="MobiDB-lite"/>
    </source>
</evidence>
<gene>
    <name evidence="2" type="ORF">RFULGI_LOCUS12891</name>
</gene>
<accession>A0A9N9NK91</accession>
<organism evidence="2 3">
    <name type="scientific">Racocetra fulgida</name>
    <dbReference type="NCBI Taxonomy" id="60492"/>
    <lineage>
        <taxon>Eukaryota</taxon>
        <taxon>Fungi</taxon>
        <taxon>Fungi incertae sedis</taxon>
        <taxon>Mucoromycota</taxon>
        <taxon>Glomeromycotina</taxon>
        <taxon>Glomeromycetes</taxon>
        <taxon>Diversisporales</taxon>
        <taxon>Gigasporaceae</taxon>
        <taxon>Racocetra</taxon>
    </lineage>
</organism>
<feature type="non-terminal residue" evidence="2">
    <location>
        <position position="281"/>
    </location>
</feature>
<feature type="region of interest" description="Disordered" evidence="1">
    <location>
        <begin position="42"/>
        <end position="98"/>
    </location>
</feature>
<name>A0A9N9NK91_9GLOM</name>
<dbReference type="AlphaFoldDB" id="A0A9N9NK91"/>
<comment type="caution">
    <text evidence="2">The sequence shown here is derived from an EMBL/GenBank/DDBJ whole genome shotgun (WGS) entry which is preliminary data.</text>
</comment>
<protein>
    <submittedName>
        <fullName evidence="2">5612_t:CDS:1</fullName>
    </submittedName>
</protein>
<keyword evidence="3" id="KW-1185">Reference proteome</keyword>
<evidence type="ECO:0000313" key="3">
    <source>
        <dbReference type="Proteomes" id="UP000789396"/>
    </source>
</evidence>
<sequence>MTATQYKQLNKLYENRGLTYRKPNITSSTTHRQSYKEALLKTTTNPTSTSHSNTQTPKSNSTRFWNQINLTQTPNPNTSTSHTYNINHNQSNQSPKEINDNYDQKNTLIKLRSDIDQLFIVNDISINTLLHRTPQHIIKRYKRKRYAYKVKNVTDQTWTEYQALSAEFFNQHHTSSTSLNSQWTHIKKSLIQAANATLKKININMNNHIPKIVSITQKQVSILNAIIYFHSHSNNPNEANNTIQALIHKYNNIDPSSPSLPDNNQDPEWIQKIISLRKILS</sequence>
<reference evidence="2" key="1">
    <citation type="submission" date="2021-06" db="EMBL/GenBank/DDBJ databases">
        <authorList>
            <person name="Kallberg Y."/>
            <person name="Tangrot J."/>
            <person name="Rosling A."/>
        </authorList>
    </citation>
    <scope>NUCLEOTIDE SEQUENCE</scope>
    <source>
        <strain evidence="2">IN212</strain>
    </source>
</reference>
<dbReference type="Proteomes" id="UP000789396">
    <property type="component" value="Unassembled WGS sequence"/>
</dbReference>
<feature type="compositionally biased region" description="Polar residues" evidence="1">
    <location>
        <begin position="58"/>
        <end position="96"/>
    </location>
</feature>
<proteinExistence type="predicted"/>
<feature type="compositionally biased region" description="Low complexity" evidence="1">
    <location>
        <begin position="42"/>
        <end position="57"/>
    </location>
</feature>